<protein>
    <submittedName>
        <fullName evidence="2">Uncharacterized protein</fullName>
    </submittedName>
</protein>
<keyword evidence="1" id="KW-0732">Signal</keyword>
<keyword evidence="3" id="KW-1185">Reference proteome</keyword>
<reference evidence="2 3" key="1">
    <citation type="submission" date="2023-01" db="EMBL/GenBank/DDBJ databases">
        <title>Thalassococcus onchidii sp. nov., isolated from a marine invertebrate from the South China Sea.</title>
        <authorList>
            <person name="Xu S."/>
            <person name="Liu Z."/>
            <person name="Xu Y."/>
        </authorList>
    </citation>
    <scope>NUCLEOTIDE SEQUENCE [LARGE SCALE GENOMIC DNA]</scope>
    <source>
        <strain evidence="2 3">KCTC 32084</strain>
    </source>
</reference>
<sequence length="134" mass="14309">MHRLILAAALALTTTAAMADETWSSDMGEIVYLDEQDGAAIFTFTNVDGTPARLVIPGLAGNYSNRDTHRAYWTGVGPNNCGALLSEPGQAPSANWGQALISFDKPAFPTSFTLTLGWCFDPLSTAIRAETNAR</sequence>
<organism evidence="2 3">
    <name type="scientific">Thalassococcus lentus</name>
    <dbReference type="NCBI Taxonomy" id="1210524"/>
    <lineage>
        <taxon>Bacteria</taxon>
        <taxon>Pseudomonadati</taxon>
        <taxon>Pseudomonadota</taxon>
        <taxon>Alphaproteobacteria</taxon>
        <taxon>Rhodobacterales</taxon>
        <taxon>Roseobacteraceae</taxon>
        <taxon>Thalassococcus</taxon>
    </lineage>
</organism>
<dbReference type="EMBL" id="JAQIOY010000002">
    <property type="protein sequence ID" value="MDA7424845.1"/>
    <property type="molecule type" value="Genomic_DNA"/>
</dbReference>
<proteinExistence type="predicted"/>
<dbReference type="Proteomes" id="UP001210720">
    <property type="component" value="Unassembled WGS sequence"/>
</dbReference>
<evidence type="ECO:0000313" key="3">
    <source>
        <dbReference type="Proteomes" id="UP001210720"/>
    </source>
</evidence>
<accession>A0ABT4XSB8</accession>
<feature type="signal peptide" evidence="1">
    <location>
        <begin position="1"/>
        <end position="19"/>
    </location>
</feature>
<dbReference type="RefSeq" id="WP_271432180.1">
    <property type="nucleotide sequence ID" value="NZ_JAQIOY010000002.1"/>
</dbReference>
<feature type="chain" id="PRO_5045407207" evidence="1">
    <location>
        <begin position="20"/>
        <end position="134"/>
    </location>
</feature>
<evidence type="ECO:0000256" key="1">
    <source>
        <dbReference type="SAM" id="SignalP"/>
    </source>
</evidence>
<comment type="caution">
    <text evidence="2">The sequence shown here is derived from an EMBL/GenBank/DDBJ whole genome shotgun (WGS) entry which is preliminary data.</text>
</comment>
<evidence type="ECO:0000313" key="2">
    <source>
        <dbReference type="EMBL" id="MDA7424845.1"/>
    </source>
</evidence>
<gene>
    <name evidence="2" type="ORF">PFY00_08920</name>
</gene>
<name>A0ABT4XSB8_9RHOB</name>